<evidence type="ECO:0000313" key="3">
    <source>
        <dbReference type="Proteomes" id="UP000504635"/>
    </source>
</evidence>
<sequence>MRHKEIHFINMPQALKYVYDFAKNNMSQKIKERIMNHDSKLDLVQKINQRSLPAEFGGDISSKDMICWWKQEVDSKKKRLMAMDDMNLLSDRGIIRSKNSSKSNPENIIGSFRKLEVD</sequence>
<accession>A0A6J2X2U5</accession>
<dbReference type="GO" id="GO:1902936">
    <property type="term" value="F:phosphatidylinositol bisphosphate binding"/>
    <property type="evidence" value="ECO:0007669"/>
    <property type="project" value="TreeGrafter"/>
</dbReference>
<keyword evidence="3" id="KW-1185">Reference proteome</keyword>
<proteinExistence type="predicted"/>
<dbReference type="InterPro" id="IPR036865">
    <property type="entry name" value="CRAL-TRIO_dom_sf"/>
</dbReference>
<evidence type="ECO:0000313" key="4">
    <source>
        <dbReference type="RefSeq" id="XP_030745300.1"/>
    </source>
</evidence>
<dbReference type="GeneID" id="115874327"/>
<dbReference type="Gene3D" id="3.40.525.10">
    <property type="entry name" value="CRAL-TRIO lipid binding domain"/>
    <property type="match status" value="1"/>
</dbReference>
<dbReference type="InParanoid" id="A0A6J2X2U5"/>
<dbReference type="Proteomes" id="UP000504635">
    <property type="component" value="Unplaced"/>
</dbReference>
<dbReference type="InterPro" id="IPR001251">
    <property type="entry name" value="CRAL-TRIO_dom"/>
</dbReference>
<feature type="region of interest" description="Disordered" evidence="1">
    <location>
        <begin position="96"/>
        <end position="118"/>
    </location>
</feature>
<dbReference type="RefSeq" id="XP_030745300.1">
    <property type="nucleotide sequence ID" value="XM_030889440.1"/>
</dbReference>
<reference evidence="4" key="1">
    <citation type="submission" date="2025-08" db="UniProtKB">
        <authorList>
            <consortium name="RefSeq"/>
        </authorList>
    </citation>
    <scope>IDENTIFICATION</scope>
    <source>
        <tissue evidence="4">Gonads</tissue>
    </source>
</reference>
<dbReference type="GO" id="GO:0016020">
    <property type="term" value="C:membrane"/>
    <property type="evidence" value="ECO:0007669"/>
    <property type="project" value="TreeGrafter"/>
</dbReference>
<organism evidence="3 4">
    <name type="scientific">Sitophilus oryzae</name>
    <name type="common">Rice weevil</name>
    <name type="synonym">Curculio oryzae</name>
    <dbReference type="NCBI Taxonomy" id="7048"/>
    <lineage>
        <taxon>Eukaryota</taxon>
        <taxon>Metazoa</taxon>
        <taxon>Ecdysozoa</taxon>
        <taxon>Arthropoda</taxon>
        <taxon>Hexapoda</taxon>
        <taxon>Insecta</taxon>
        <taxon>Pterygota</taxon>
        <taxon>Neoptera</taxon>
        <taxon>Endopterygota</taxon>
        <taxon>Coleoptera</taxon>
        <taxon>Polyphaga</taxon>
        <taxon>Cucujiformia</taxon>
        <taxon>Curculionidae</taxon>
        <taxon>Dryophthorinae</taxon>
        <taxon>Sitophilus</taxon>
    </lineage>
</organism>
<feature type="compositionally biased region" description="Polar residues" evidence="1">
    <location>
        <begin position="97"/>
        <end position="106"/>
    </location>
</feature>
<dbReference type="AlphaFoldDB" id="A0A6J2X2U5"/>
<evidence type="ECO:0000256" key="1">
    <source>
        <dbReference type="SAM" id="MobiDB-lite"/>
    </source>
</evidence>
<dbReference type="PROSITE" id="PS50191">
    <property type="entry name" value="CRAL_TRIO"/>
    <property type="match status" value="1"/>
</dbReference>
<evidence type="ECO:0000259" key="2">
    <source>
        <dbReference type="PROSITE" id="PS50191"/>
    </source>
</evidence>
<name>A0A6J2X2U5_SITOR</name>
<gene>
    <name evidence="4" type="primary">LOC115874327</name>
</gene>
<dbReference type="OrthoDB" id="1434354at2759"/>
<feature type="domain" description="CRAL-TRIO" evidence="2">
    <location>
        <begin position="1"/>
        <end position="64"/>
    </location>
</feature>
<dbReference type="PANTHER" id="PTHR10174">
    <property type="entry name" value="ALPHA-TOCOPHEROL TRANSFER PROTEIN-RELATED"/>
    <property type="match status" value="1"/>
</dbReference>
<dbReference type="KEGG" id="soy:115874327"/>
<dbReference type="Pfam" id="PF00650">
    <property type="entry name" value="CRAL_TRIO"/>
    <property type="match status" value="1"/>
</dbReference>
<dbReference type="PANTHER" id="PTHR10174:SF120">
    <property type="entry name" value="CELLULAR RETINALDEHYDE BINDING PROTEIN"/>
    <property type="match status" value="1"/>
</dbReference>
<dbReference type="SUPFAM" id="SSF52087">
    <property type="entry name" value="CRAL/TRIO domain"/>
    <property type="match status" value="1"/>
</dbReference>
<protein>
    <submittedName>
        <fullName evidence="4">Uncharacterized protein LOC115874327</fullName>
    </submittedName>
</protein>